<dbReference type="Proteomes" id="UP000219020">
    <property type="component" value="Unassembled WGS sequence"/>
</dbReference>
<name>A0A2A5T443_9GAMM</name>
<gene>
    <name evidence="1" type="ORF">BTN49_1495</name>
</gene>
<keyword evidence="2" id="KW-1185">Reference proteome</keyword>
<evidence type="ECO:0000313" key="2">
    <source>
        <dbReference type="Proteomes" id="UP000219020"/>
    </source>
</evidence>
<organism evidence="1 2">
    <name type="scientific">Candidatus Enterovibrio escicola</name>
    <dbReference type="NCBI Taxonomy" id="1927127"/>
    <lineage>
        <taxon>Bacteria</taxon>
        <taxon>Pseudomonadati</taxon>
        <taxon>Pseudomonadota</taxon>
        <taxon>Gammaproteobacteria</taxon>
        <taxon>Vibrionales</taxon>
        <taxon>Vibrionaceae</taxon>
        <taxon>Enterovibrio</taxon>
    </lineage>
</organism>
<proteinExistence type="predicted"/>
<comment type="caution">
    <text evidence="1">The sequence shown here is derived from an EMBL/GenBank/DDBJ whole genome shotgun (WGS) entry which is preliminary data.</text>
</comment>
<dbReference type="EMBL" id="NBYY01000013">
    <property type="protein sequence ID" value="PCS22937.1"/>
    <property type="molecule type" value="Genomic_DNA"/>
</dbReference>
<reference evidence="2" key="1">
    <citation type="submission" date="2017-04" db="EMBL/GenBank/DDBJ databases">
        <title>Genome evolution of the luminous symbionts of deep sea anglerfish.</title>
        <authorList>
            <person name="Hendry T.A."/>
        </authorList>
    </citation>
    <scope>NUCLEOTIDE SEQUENCE [LARGE SCALE GENOMIC DNA]</scope>
</reference>
<dbReference type="AlphaFoldDB" id="A0A2A5T443"/>
<accession>A0A2A5T443</accession>
<protein>
    <submittedName>
        <fullName evidence="1">Uncharacterized protein</fullName>
    </submittedName>
</protein>
<sequence length="39" mass="4638">MLSIPCRLLIWRDQLTGYTALFPTHIPEITIAQMKNWHQ</sequence>
<evidence type="ECO:0000313" key="1">
    <source>
        <dbReference type="EMBL" id="PCS22937.1"/>
    </source>
</evidence>